<dbReference type="Pfam" id="PF18906">
    <property type="entry name" value="Phage_tube_2"/>
    <property type="match status" value="1"/>
</dbReference>
<dbReference type="InterPro" id="IPR044000">
    <property type="entry name" value="Phage_tube_2"/>
</dbReference>
<keyword evidence="3" id="KW-1185">Reference proteome</keyword>
<gene>
    <name evidence="2" type="ORF">Q7A36_29200</name>
</gene>
<organism evidence="2 3">
    <name type="scientific">Paracraurococcus lichenis</name>
    <dbReference type="NCBI Taxonomy" id="3064888"/>
    <lineage>
        <taxon>Bacteria</taxon>
        <taxon>Pseudomonadati</taxon>
        <taxon>Pseudomonadota</taxon>
        <taxon>Alphaproteobacteria</taxon>
        <taxon>Acetobacterales</taxon>
        <taxon>Roseomonadaceae</taxon>
        <taxon>Paracraurococcus</taxon>
    </lineage>
</organism>
<dbReference type="Proteomes" id="UP001243009">
    <property type="component" value="Unassembled WGS sequence"/>
</dbReference>
<evidence type="ECO:0000313" key="3">
    <source>
        <dbReference type="Proteomes" id="UP001243009"/>
    </source>
</evidence>
<comment type="caution">
    <text evidence="2">The sequence shown here is derived from an EMBL/GenBank/DDBJ whole genome shotgun (WGS) entry which is preliminary data.</text>
</comment>
<dbReference type="EMBL" id="JAUTWS010000048">
    <property type="protein sequence ID" value="MDO9712455.1"/>
    <property type="molecule type" value="Genomic_DNA"/>
</dbReference>
<name>A0ABT9E935_9PROT</name>
<reference evidence="2 3" key="1">
    <citation type="submission" date="2023-08" db="EMBL/GenBank/DDBJ databases">
        <title>The draft genome sequence of Paracraurococcus sp. LOR1-02.</title>
        <authorList>
            <person name="Kingkaew E."/>
            <person name="Tanasupawat S."/>
        </authorList>
    </citation>
    <scope>NUCLEOTIDE SEQUENCE [LARGE SCALE GENOMIC DNA]</scope>
    <source>
        <strain evidence="2 3">LOR1-02</strain>
    </source>
</reference>
<accession>A0ABT9E935</accession>
<proteinExistence type="predicted"/>
<protein>
    <submittedName>
        <fullName evidence="2">Phage tail tube protein</fullName>
    </submittedName>
</protein>
<feature type="region of interest" description="Disordered" evidence="1">
    <location>
        <begin position="41"/>
        <end position="69"/>
    </location>
</feature>
<evidence type="ECO:0000313" key="2">
    <source>
        <dbReference type="EMBL" id="MDO9712455.1"/>
    </source>
</evidence>
<sequence>MTDSNRTRMSAVVETTLGTTPTTPRMRKVRFTGESLAYEPQYGQSNDIRDDRMNSDPYKTNESNKGGVNTEFHFPDDGSTLSNFIASSFLSPWSNTPVRYNDGVTDSVITDIGTTANTVTFTTGAAFVVGHLVRMSGNANAANNGLFPVTTGGTTSFVSTGSGFVAETVPTAQSRAKVVGLQGTSGDLVAAVDGITSTTMNFTTMGLAVGQWIKIGGTGAGFRFANELCNVWARIVAIAANKLTLDNLPGTWTTDAGTGKTLRVFFGDRVKHGTTLIGTSIERSFLAQAVPSHILQAGMCANQATYTFTSESAVTAAFDFMGLTGAVNGAGVGSQYDDAPTGGALTSNASVGRVAEAGVTLSSPNWVKSATITINNNLRMKTAVGTVGAVDIGVGEAAVTVELNTYFGSSALLAKLLSGAATNVNLHGRKNSQACIWQVPRLTLTSGTPNAGGKNQDVMLPTKAMASADTLTNTVLLLDRLEFYQD</sequence>
<evidence type="ECO:0000256" key="1">
    <source>
        <dbReference type="SAM" id="MobiDB-lite"/>
    </source>
</evidence>
<dbReference type="RefSeq" id="WP_305107311.1">
    <property type="nucleotide sequence ID" value="NZ_JAUTWS010000048.1"/>
</dbReference>
<feature type="compositionally biased region" description="Polar residues" evidence="1">
    <location>
        <begin position="57"/>
        <end position="67"/>
    </location>
</feature>